<organism evidence="2 3">
    <name type="scientific">Prymnesium parvum</name>
    <name type="common">Toxic golden alga</name>
    <dbReference type="NCBI Taxonomy" id="97485"/>
    <lineage>
        <taxon>Eukaryota</taxon>
        <taxon>Haptista</taxon>
        <taxon>Haptophyta</taxon>
        <taxon>Prymnesiophyceae</taxon>
        <taxon>Prymnesiales</taxon>
        <taxon>Prymnesiaceae</taxon>
        <taxon>Prymnesium</taxon>
    </lineage>
</organism>
<dbReference type="EMBL" id="JBGBPQ010000008">
    <property type="protein sequence ID" value="KAL1521102.1"/>
    <property type="molecule type" value="Genomic_DNA"/>
</dbReference>
<reference evidence="2 3" key="1">
    <citation type="journal article" date="2024" name="Science">
        <title>Giant polyketide synthase enzymes in the biosynthesis of giant marine polyether toxins.</title>
        <authorList>
            <person name="Fallon T.R."/>
            <person name="Shende V.V."/>
            <person name="Wierzbicki I.H."/>
            <person name="Pendleton A.L."/>
            <person name="Watervoot N.F."/>
            <person name="Auber R.P."/>
            <person name="Gonzalez D.J."/>
            <person name="Wisecaver J.H."/>
            <person name="Moore B.S."/>
        </authorList>
    </citation>
    <scope>NUCLEOTIDE SEQUENCE [LARGE SCALE GENOMIC DNA]</scope>
    <source>
        <strain evidence="2 3">12B1</strain>
    </source>
</reference>
<dbReference type="AlphaFoldDB" id="A0AB34JIL0"/>
<dbReference type="Gene3D" id="3.40.50.150">
    <property type="entry name" value="Vaccinia Virus protein VP39"/>
    <property type="match status" value="1"/>
</dbReference>
<comment type="caution">
    <text evidence="2">The sequence shown here is derived from an EMBL/GenBank/DDBJ whole genome shotgun (WGS) entry which is preliminary data.</text>
</comment>
<accession>A0AB34JIL0</accession>
<protein>
    <submittedName>
        <fullName evidence="2">Uncharacterized protein</fullName>
    </submittedName>
</protein>
<evidence type="ECO:0000313" key="2">
    <source>
        <dbReference type="EMBL" id="KAL1521112.1"/>
    </source>
</evidence>
<dbReference type="EMBL" id="JBGBPQ010000008">
    <property type="protein sequence ID" value="KAL1521112.1"/>
    <property type="molecule type" value="Genomic_DNA"/>
</dbReference>
<sequence>MHALLIAILGAPQEATETFQEALRRENRTDHLGCDSVGALQRVQRLAQLMADDLTSTSKHFYGMGYLGIFSPVYNMTKVALIHEHVCRRALLQEVKNVCEVGFNAGESAMLFLEAAPTANLISFELGDKSKPWVRRAGARLSRVYGNRFTLKLGDSKATVPLYLEEHPTFRCDSSPV</sequence>
<dbReference type="Proteomes" id="UP001515480">
    <property type="component" value="Unassembled WGS sequence"/>
</dbReference>
<dbReference type="InterPro" id="IPR029063">
    <property type="entry name" value="SAM-dependent_MTases_sf"/>
</dbReference>
<gene>
    <name evidence="1" type="ORF">AB1Y20_022656</name>
    <name evidence="2" type="ORF">AB1Y20_022666</name>
</gene>
<dbReference type="SUPFAM" id="SSF53335">
    <property type="entry name" value="S-adenosyl-L-methionine-dependent methyltransferases"/>
    <property type="match status" value="1"/>
</dbReference>
<name>A0AB34JIL0_PRYPA</name>
<evidence type="ECO:0000313" key="1">
    <source>
        <dbReference type="EMBL" id="KAL1521102.1"/>
    </source>
</evidence>
<proteinExistence type="predicted"/>
<keyword evidence="3" id="KW-1185">Reference proteome</keyword>
<evidence type="ECO:0000313" key="3">
    <source>
        <dbReference type="Proteomes" id="UP001515480"/>
    </source>
</evidence>